<feature type="chain" id="PRO_5007572677" description="YtkA-like domain-containing protein" evidence="1">
    <location>
        <begin position="20"/>
        <end position="139"/>
    </location>
</feature>
<evidence type="ECO:0008006" key="4">
    <source>
        <dbReference type="Google" id="ProtNLM"/>
    </source>
</evidence>
<gene>
    <name evidence="2" type="ORF">AZI85_08585</name>
</gene>
<sequence>MKTLMLILSVCLLAGCANPDYVSDDDQHLQNKPMADGAYFSKVRIMAKISWENTPTSEQTNAFVLNFSAPSDQFNELAVSLWMPSMGHGSIPVKIEKINATQYRITDVYFLMPGDWDIRFTLKNNGVTMDSSYASMIVP</sequence>
<keyword evidence="1" id="KW-0732">Signal</keyword>
<evidence type="ECO:0000313" key="2">
    <source>
        <dbReference type="EMBL" id="KYG61008.1"/>
    </source>
</evidence>
<accession>A0A150WDY8</accession>
<feature type="signal peptide" evidence="1">
    <location>
        <begin position="1"/>
        <end position="19"/>
    </location>
</feature>
<reference evidence="2 3" key="1">
    <citation type="submission" date="2016-03" db="EMBL/GenBank/DDBJ databases">
        <authorList>
            <person name="Ploux O."/>
        </authorList>
    </citation>
    <scope>NUCLEOTIDE SEQUENCE [LARGE SCALE GENOMIC DNA]</scope>
    <source>
        <strain evidence="2 3">BER2</strain>
    </source>
</reference>
<proteinExistence type="predicted"/>
<dbReference type="Proteomes" id="UP000075391">
    <property type="component" value="Unassembled WGS sequence"/>
</dbReference>
<comment type="caution">
    <text evidence="2">The sequence shown here is derived from an EMBL/GenBank/DDBJ whole genome shotgun (WGS) entry which is preliminary data.</text>
</comment>
<dbReference type="OrthoDB" id="5298770at2"/>
<dbReference type="PROSITE" id="PS51257">
    <property type="entry name" value="PROKAR_LIPOPROTEIN"/>
    <property type="match status" value="1"/>
</dbReference>
<evidence type="ECO:0000256" key="1">
    <source>
        <dbReference type="SAM" id="SignalP"/>
    </source>
</evidence>
<dbReference type="RefSeq" id="WP_063244387.1">
    <property type="nucleotide sequence ID" value="NZ_LUKF01000017.1"/>
</dbReference>
<protein>
    <recommendedName>
        <fullName evidence="4">YtkA-like domain-containing protein</fullName>
    </recommendedName>
</protein>
<dbReference type="AlphaFoldDB" id="A0A150WDY8"/>
<organism evidence="2 3">
    <name type="scientific">Bdellovibrio bacteriovorus</name>
    <dbReference type="NCBI Taxonomy" id="959"/>
    <lineage>
        <taxon>Bacteria</taxon>
        <taxon>Pseudomonadati</taxon>
        <taxon>Bdellovibrionota</taxon>
        <taxon>Bdellovibrionia</taxon>
        <taxon>Bdellovibrionales</taxon>
        <taxon>Pseudobdellovibrionaceae</taxon>
        <taxon>Bdellovibrio</taxon>
    </lineage>
</organism>
<name>A0A150WDY8_BDEBC</name>
<dbReference type="EMBL" id="LUKF01000017">
    <property type="protein sequence ID" value="KYG61008.1"/>
    <property type="molecule type" value="Genomic_DNA"/>
</dbReference>
<evidence type="ECO:0000313" key="3">
    <source>
        <dbReference type="Proteomes" id="UP000075391"/>
    </source>
</evidence>